<gene>
    <name evidence="1" type="ORF">TCEB3V08_LOCUS4770</name>
</gene>
<accession>A0A7R9CNK2</accession>
<evidence type="ECO:0000313" key="1">
    <source>
        <dbReference type="EMBL" id="CAD7399006.1"/>
    </source>
</evidence>
<sequence>MCYKQWQQDIIGGKELEKVKKKYCSQKREILFYKICEVKDWHQIKDLTIQQHISRNKHVRGIQNIDKKKTSQLLLAQNAFTNQEKSSTFYIDLCDILVGFYLNRFVTLFEFTLANNTRYIPLQHIHHKTTHSFINTCDNSNIRITHKNQNCNI</sequence>
<protein>
    <submittedName>
        <fullName evidence="1">Uncharacterized protein</fullName>
    </submittedName>
</protein>
<dbReference type="EMBL" id="OC317775">
    <property type="protein sequence ID" value="CAD7399006.1"/>
    <property type="molecule type" value="Genomic_DNA"/>
</dbReference>
<proteinExistence type="predicted"/>
<dbReference type="AlphaFoldDB" id="A0A7R9CNK2"/>
<organism evidence="1">
    <name type="scientific">Timema cristinae</name>
    <name type="common">Walking stick</name>
    <dbReference type="NCBI Taxonomy" id="61476"/>
    <lineage>
        <taxon>Eukaryota</taxon>
        <taxon>Metazoa</taxon>
        <taxon>Ecdysozoa</taxon>
        <taxon>Arthropoda</taxon>
        <taxon>Hexapoda</taxon>
        <taxon>Insecta</taxon>
        <taxon>Pterygota</taxon>
        <taxon>Neoptera</taxon>
        <taxon>Polyneoptera</taxon>
        <taxon>Phasmatodea</taxon>
        <taxon>Timematodea</taxon>
        <taxon>Timematoidea</taxon>
        <taxon>Timematidae</taxon>
        <taxon>Timema</taxon>
    </lineage>
</organism>
<name>A0A7R9CNK2_TIMCR</name>
<reference evidence="1" key="1">
    <citation type="submission" date="2020-11" db="EMBL/GenBank/DDBJ databases">
        <authorList>
            <person name="Tran Van P."/>
        </authorList>
    </citation>
    <scope>NUCLEOTIDE SEQUENCE</scope>
</reference>